<dbReference type="OrthoDB" id="3976083at2"/>
<dbReference type="RefSeq" id="WP_045777964.1">
    <property type="nucleotide sequence ID" value="NZ_LAJX01000015.1"/>
</dbReference>
<dbReference type="InterPro" id="IPR003961">
    <property type="entry name" value="FN3_dom"/>
</dbReference>
<accession>A0A0F3IMF2</accession>
<feature type="transmembrane region" description="Helical" evidence="1">
    <location>
        <begin position="7"/>
        <end position="25"/>
    </location>
</feature>
<sequence>MKTLPNISLYSNFCGIAGLLFTTEVMSEETLPATMYADITYLPTWLVLALSVGLFAGLSSLLWLAYKHWWATEEHDRFKFHYVVVPGLLAGIVFGVLIVNVRQSLMSEKITGLPPTAAGGAQPHAGVAMDLLEQEDFSDNPPEIKIPKKVKDGRARHAKVNLGALNADILYLNLFDDAILTAIRDQIDTTVKGSYVWIGHIEDDSDSQVVLAAKGNVLMGTVETNGRSFEIIYVNGTTHAVREIDPNKIPEQYEPRDLVPDANAINEDGDIIDTSGTTTASGDVTSTGQVIDVLVTYTPKARANAGGVSGMETRILNAVAKANQAYLNSQINMSLNLVGMVEIDYVETGDMTVTLSRLQGTSDGFMDNVHALRNQYGADQVALVSADSNYCGYASIMTLASQSFAPYAFAVVHDDSVYNCLGSNNTFAHELGHNQGNVHNVENSAVAGAAPDAYGYRVCGLFRDIMAYSCSGETRIPYFSNPNVYWNGQPTGILNNADTARSMNVTAPTVAGFRTLVTTVPNAPGNLVANSMTPDSIALTWNDSASDEAGYIVQRSTDNTTWSQVASLGQNATSFNNTGLASDTTFYYRVYAFNSIGNSAYSNMTNATTAAAPAPDTIAPTVAVTDPANGVKVSKVSQTVSAIGSDNVAVTSLKLYIDNKLVSSTNSSSLSYNWNTKK</sequence>
<protein>
    <recommendedName>
        <fullName evidence="2">Fibronectin type-III domain-containing protein</fullName>
    </recommendedName>
</protein>
<dbReference type="GO" id="GO:0008237">
    <property type="term" value="F:metallopeptidase activity"/>
    <property type="evidence" value="ECO:0007669"/>
    <property type="project" value="InterPro"/>
</dbReference>
<dbReference type="Gene3D" id="3.40.390.10">
    <property type="entry name" value="Collagenase (Catalytic Domain)"/>
    <property type="match status" value="1"/>
</dbReference>
<dbReference type="Pfam" id="PF17957">
    <property type="entry name" value="Big_7"/>
    <property type="match status" value="1"/>
</dbReference>
<evidence type="ECO:0000259" key="2">
    <source>
        <dbReference type="PROSITE" id="PS50853"/>
    </source>
</evidence>
<proteinExistence type="predicted"/>
<dbReference type="SUPFAM" id="SSF49265">
    <property type="entry name" value="Fibronectin type III"/>
    <property type="match status" value="1"/>
</dbReference>
<reference evidence="3 4" key="2">
    <citation type="journal article" date="2016" name="Microb. Ecol.">
        <title>Genome Characteristics of a Novel Type I Methanotroph (Sn10-6) Isolated from a Flooded Indian Rice Field.</title>
        <authorList>
            <person name="Rahalkar M.C."/>
            <person name="Pandit P.S."/>
            <person name="Dhakephalkar P.K."/>
            <person name="Pore S."/>
            <person name="Arora P."/>
            <person name="Kapse N."/>
        </authorList>
    </citation>
    <scope>NUCLEOTIDE SEQUENCE [LARGE SCALE GENOMIC DNA]</scope>
    <source>
        <strain evidence="3 4">Sn10-6</strain>
    </source>
</reference>
<dbReference type="EMBL" id="LAJX01000015">
    <property type="protein sequence ID" value="KJV07862.1"/>
    <property type="molecule type" value="Genomic_DNA"/>
</dbReference>
<feature type="transmembrane region" description="Helical" evidence="1">
    <location>
        <begin position="45"/>
        <end position="66"/>
    </location>
</feature>
<keyword evidence="1" id="KW-1133">Transmembrane helix</keyword>
<organism evidence="3 4">
    <name type="scientific">Methylocucumis oryzae</name>
    <dbReference type="NCBI Taxonomy" id="1632867"/>
    <lineage>
        <taxon>Bacteria</taxon>
        <taxon>Pseudomonadati</taxon>
        <taxon>Pseudomonadota</taxon>
        <taxon>Gammaproteobacteria</taxon>
        <taxon>Methylococcales</taxon>
        <taxon>Methylococcaceae</taxon>
        <taxon>Methylocucumis</taxon>
    </lineage>
</organism>
<dbReference type="InterPro" id="IPR036116">
    <property type="entry name" value="FN3_sf"/>
</dbReference>
<evidence type="ECO:0000313" key="3">
    <source>
        <dbReference type="EMBL" id="KJV07862.1"/>
    </source>
</evidence>
<comment type="caution">
    <text evidence="3">The sequence shown here is derived from an EMBL/GenBank/DDBJ whole genome shotgun (WGS) entry which is preliminary data.</text>
</comment>
<dbReference type="Pfam" id="PF13583">
    <property type="entry name" value="Reprolysin_4"/>
    <property type="match status" value="1"/>
</dbReference>
<keyword evidence="1" id="KW-0812">Transmembrane</keyword>
<keyword evidence="4" id="KW-1185">Reference proteome</keyword>
<gene>
    <name evidence="3" type="ORF">VZ94_02090</name>
</gene>
<reference evidence="4" key="1">
    <citation type="submission" date="2015-03" db="EMBL/GenBank/DDBJ databases">
        <title>Draft genome sequence of a novel methanotroph (Sn10-6) isolated from flooded ricefield rhizosphere in India.</title>
        <authorList>
            <person name="Pandit P.S."/>
            <person name="Pore S.D."/>
            <person name="Arora P."/>
            <person name="Kapse N.G."/>
            <person name="Dhakephalkar P.K."/>
            <person name="Rahalkar M.C."/>
        </authorList>
    </citation>
    <scope>NUCLEOTIDE SEQUENCE [LARGE SCALE GENOMIC DNA]</scope>
    <source>
        <strain evidence="4">Sn10-6</strain>
    </source>
</reference>
<dbReference type="Pfam" id="PF00041">
    <property type="entry name" value="fn3"/>
    <property type="match status" value="1"/>
</dbReference>
<dbReference type="SUPFAM" id="SSF55486">
    <property type="entry name" value="Metalloproteases ('zincins'), catalytic domain"/>
    <property type="match status" value="1"/>
</dbReference>
<evidence type="ECO:0000313" key="4">
    <source>
        <dbReference type="Proteomes" id="UP000033684"/>
    </source>
</evidence>
<evidence type="ECO:0000256" key="1">
    <source>
        <dbReference type="SAM" id="Phobius"/>
    </source>
</evidence>
<feature type="domain" description="Fibronectin type-III" evidence="2">
    <location>
        <begin position="523"/>
        <end position="612"/>
    </location>
</feature>
<dbReference type="SMART" id="SM00060">
    <property type="entry name" value="FN3"/>
    <property type="match status" value="1"/>
</dbReference>
<dbReference type="CDD" id="cd00063">
    <property type="entry name" value="FN3"/>
    <property type="match status" value="1"/>
</dbReference>
<name>A0A0F3IMF2_9GAMM</name>
<dbReference type="Proteomes" id="UP000033684">
    <property type="component" value="Unassembled WGS sequence"/>
</dbReference>
<feature type="transmembrane region" description="Helical" evidence="1">
    <location>
        <begin position="78"/>
        <end position="99"/>
    </location>
</feature>
<dbReference type="InterPro" id="IPR024079">
    <property type="entry name" value="MetalloPept_cat_dom_sf"/>
</dbReference>
<dbReference type="InterPro" id="IPR013783">
    <property type="entry name" value="Ig-like_fold"/>
</dbReference>
<keyword evidence="1" id="KW-0472">Membrane</keyword>
<dbReference type="PROSITE" id="PS50853">
    <property type="entry name" value="FN3"/>
    <property type="match status" value="1"/>
</dbReference>
<dbReference type="AlphaFoldDB" id="A0A0F3IMF2"/>
<dbReference type="Gene3D" id="2.60.40.10">
    <property type="entry name" value="Immunoglobulins"/>
    <property type="match status" value="2"/>
</dbReference>